<dbReference type="Proteomes" id="UP000479710">
    <property type="component" value="Unassembled WGS sequence"/>
</dbReference>
<sequence>MACLPYGRVVPWDGVEAEQQGHELFENCACSRLLPRTASMVSCLQSSHSSRDASASAARMAAACLLTRYPQTAAWILAAAMSSEYRSRAKEVMGIRTVVGLSPVGVCTLAAGVPRRFDLLEV</sequence>
<gene>
    <name evidence="1" type="ORF">E2562_031842</name>
</gene>
<protein>
    <submittedName>
        <fullName evidence="1">Uncharacterized protein</fullName>
    </submittedName>
</protein>
<dbReference type="EMBL" id="SPHZ02000008">
    <property type="protein sequence ID" value="KAF0904119.1"/>
    <property type="molecule type" value="Genomic_DNA"/>
</dbReference>
<organism evidence="1 2">
    <name type="scientific">Oryza meyeriana var. granulata</name>
    <dbReference type="NCBI Taxonomy" id="110450"/>
    <lineage>
        <taxon>Eukaryota</taxon>
        <taxon>Viridiplantae</taxon>
        <taxon>Streptophyta</taxon>
        <taxon>Embryophyta</taxon>
        <taxon>Tracheophyta</taxon>
        <taxon>Spermatophyta</taxon>
        <taxon>Magnoliopsida</taxon>
        <taxon>Liliopsida</taxon>
        <taxon>Poales</taxon>
        <taxon>Poaceae</taxon>
        <taxon>BOP clade</taxon>
        <taxon>Oryzoideae</taxon>
        <taxon>Oryzeae</taxon>
        <taxon>Oryzinae</taxon>
        <taxon>Oryza</taxon>
        <taxon>Oryza meyeriana</taxon>
    </lineage>
</organism>
<dbReference type="AlphaFoldDB" id="A0A6G1CVN3"/>
<comment type="caution">
    <text evidence="1">The sequence shown here is derived from an EMBL/GenBank/DDBJ whole genome shotgun (WGS) entry which is preliminary data.</text>
</comment>
<accession>A0A6G1CVN3</accession>
<evidence type="ECO:0000313" key="1">
    <source>
        <dbReference type="EMBL" id="KAF0904119.1"/>
    </source>
</evidence>
<name>A0A6G1CVN3_9ORYZ</name>
<proteinExistence type="predicted"/>
<reference evidence="1 2" key="1">
    <citation type="submission" date="2019-11" db="EMBL/GenBank/DDBJ databases">
        <title>Whole genome sequence of Oryza granulata.</title>
        <authorList>
            <person name="Li W."/>
        </authorList>
    </citation>
    <scope>NUCLEOTIDE SEQUENCE [LARGE SCALE GENOMIC DNA]</scope>
    <source>
        <strain evidence="2">cv. Menghai</strain>
        <tissue evidence="1">Leaf</tissue>
    </source>
</reference>
<evidence type="ECO:0000313" key="2">
    <source>
        <dbReference type="Proteomes" id="UP000479710"/>
    </source>
</evidence>
<keyword evidence="2" id="KW-1185">Reference proteome</keyword>